<accession>A0ACB8NDD6</accession>
<evidence type="ECO:0000313" key="2">
    <source>
        <dbReference type="Proteomes" id="UP000829398"/>
    </source>
</evidence>
<keyword evidence="1" id="KW-0808">Transferase</keyword>
<proteinExistence type="predicted"/>
<comment type="caution">
    <text evidence="1">The sequence shown here is derived from an EMBL/GenBank/DDBJ whole genome shotgun (WGS) entry which is preliminary data.</text>
</comment>
<sequence length="1068" mass="116338">MAKLGVSAPNITTDAEALVQLKARISLDPHNFFANNWNLSPTNTSASVCNWVGVTCSIRHGRVAALSLPNLSLGGTLPPHVGNLSFLVSLNISGNSFYDTLPNELWHMRRLKIIDFSSNSLSGSLPGDMCNSFTQLESFDVSSNKITGQLPSSLGGCRKLKRLSFSHNEITGRIPQSVGNLTELTELDLGGNNLEGEFPSAIVNISSLKSIRLDNNSLSGSFPTDLCTRLPSLVQLRLLGNNITGRIPNREIPNEIGNLHNLKILDLGGNNIAGLIPSMIFNNSNMVAILLYGNHLSGHLPSSIYLPNLENLFLWKNNLSGIIPDSICNASEATILELSSNLFSGLVPNTFGNCRQLQILSLGDNQLTTGSSAQGQIFYSSLAKCRYLRVLVLDTNPLKGVIPNSIGNLSTSLENFYAGSSQLSGGIPVGFGNLSNLLVLSLGNNELAGAIPTVLGKLQKLQGLDLNSNKLKGFIPTDLCKLEKLNTLLSNNNALQGQIPTCLANLTSLRYLDFRSNSLNSTIPSTFWSLKYILAVDFSLNSLSGSLPLNIGNLEALGGLNLTGNQLSGYIPSSIGNLKNLDWLALARNAFQGPIPQSFGSLISLQSLDLSGNNISGEIPKSLEKLSRLVDFNVSFNGLEGEIPSGGPFVNFTADSFKQNYALCGSSRLQVPPCKTSSTHKSKATKIVLRYILPAIATTMVVVALFIILIRRRKRNKSLPEENNSLNLATLSRISYHELQQATNGFGESNLLGSGSFDNVYKATLANGVSVAVKVFNLQEDRALKSFDTECEVMRRIRHRNLIKIVSSCSNPGFKALIMQYMPQGSLEKWLYSHNYSLTIRQRLDIMIDVASALEYLHHGYSTPIIHCDLKPNNVLLDDDMVAHLGDFGIAKLLDGVDPVTQTMTLATIGYMAPGECSIFFKHIYIDTCMTFSDDRSLINAEYGSEGIVSISGDVYSFGILMMETFTRRKPTNEMFTGEMSLKQWVAESLPGAVTEVVDANLLSREDEEDADDFAAKKTCISYIMSLALKCSAEIPEERINVKDALADLKKIKKMFLMNVQQAVKLDM</sequence>
<keyword evidence="2" id="KW-1185">Reference proteome</keyword>
<evidence type="ECO:0000313" key="1">
    <source>
        <dbReference type="EMBL" id="KAH9796141.1"/>
    </source>
</evidence>
<dbReference type="Proteomes" id="UP000829398">
    <property type="component" value="Chromosome 2"/>
</dbReference>
<keyword evidence="1" id="KW-0418">Kinase</keyword>
<name>A0ACB8NDD6_CITSI</name>
<protein>
    <submittedName>
        <fullName evidence="1">Protein kinase domain-containing protein</fullName>
    </submittedName>
</protein>
<reference evidence="2" key="1">
    <citation type="journal article" date="2023" name="Hortic. Res.">
        <title>A chromosome-level phased genome enabling allele-level studies in sweet orange: a case study on citrus Huanglongbing tolerance.</title>
        <authorList>
            <person name="Wu B."/>
            <person name="Yu Q."/>
            <person name="Deng Z."/>
            <person name="Duan Y."/>
            <person name="Luo F."/>
            <person name="Gmitter F. Jr."/>
        </authorList>
    </citation>
    <scope>NUCLEOTIDE SEQUENCE [LARGE SCALE GENOMIC DNA]</scope>
    <source>
        <strain evidence="2">cv. Valencia</strain>
    </source>
</reference>
<dbReference type="EMBL" id="CM039171">
    <property type="protein sequence ID" value="KAH9796141.1"/>
    <property type="molecule type" value="Genomic_DNA"/>
</dbReference>
<organism evidence="1 2">
    <name type="scientific">Citrus sinensis</name>
    <name type="common">Sweet orange</name>
    <name type="synonym">Citrus aurantium var. sinensis</name>
    <dbReference type="NCBI Taxonomy" id="2711"/>
    <lineage>
        <taxon>Eukaryota</taxon>
        <taxon>Viridiplantae</taxon>
        <taxon>Streptophyta</taxon>
        <taxon>Embryophyta</taxon>
        <taxon>Tracheophyta</taxon>
        <taxon>Spermatophyta</taxon>
        <taxon>Magnoliopsida</taxon>
        <taxon>eudicotyledons</taxon>
        <taxon>Gunneridae</taxon>
        <taxon>Pentapetalae</taxon>
        <taxon>rosids</taxon>
        <taxon>malvids</taxon>
        <taxon>Sapindales</taxon>
        <taxon>Rutaceae</taxon>
        <taxon>Aurantioideae</taxon>
        <taxon>Citrus</taxon>
    </lineage>
</organism>
<gene>
    <name evidence="1" type="ORF">KPL71_005444</name>
</gene>